<feature type="transmembrane region" description="Helical" evidence="8">
    <location>
        <begin position="59"/>
        <end position="80"/>
    </location>
</feature>
<dbReference type="Proteomes" id="UP000243342">
    <property type="component" value="Unassembled WGS sequence"/>
</dbReference>
<keyword evidence="4 8" id="KW-0812">Transmembrane</keyword>
<feature type="transmembrane region" description="Helical" evidence="8">
    <location>
        <begin position="315"/>
        <end position="337"/>
    </location>
</feature>
<evidence type="ECO:0000256" key="6">
    <source>
        <dbReference type="ARBA" id="ARBA00023136"/>
    </source>
</evidence>
<proteinExistence type="predicted"/>
<dbReference type="PROSITE" id="PS50850">
    <property type="entry name" value="MFS"/>
    <property type="match status" value="1"/>
</dbReference>
<sequence length="437" mass="43706">MGDHDGGSAIRPGTGFRLRGLAAPVYLPTVLFGIGEGATAPVVVLAAHRLGADTATAGLVFALIGVGSICGDVPAGVLAGRFGERRVMLGSVLLTALSMVGCLLAGQVWQLGAAVFCEGLATSAFGLARHAFLATSVPMSHRARAMSLLGGASRVGLFVGPFLAALVMGFGGLRAAFWVHLVVALLAGASVLLLRDVEKGSGSRPDAPAAPRVSLRQVLADHRRVFATLGTGVLLIGAVRATRVAAVPLWAAHIGLDARQTSLVFGFSSGLEMLLFYPAGKVMDRLGRAFVAVPCMVILALGHAALLLASGFASLLAVSMALGFGNGIGSGIVLTLGADAAPERGRTTFLGAWRLAADGGSAVGPLMVSAVTAAASLGAGLVVMAGMGMAGAGVFAKWIPRRPGVTVRSSAGAARSGPGAPGSGPAGTAPARGTDRR</sequence>
<keyword evidence="3" id="KW-1003">Cell membrane</keyword>
<dbReference type="InterPro" id="IPR036259">
    <property type="entry name" value="MFS_trans_sf"/>
</dbReference>
<dbReference type="Pfam" id="PF07690">
    <property type="entry name" value="MFS_1"/>
    <property type="match status" value="2"/>
</dbReference>
<reference evidence="10 11" key="1">
    <citation type="submission" date="2016-10" db="EMBL/GenBank/DDBJ databases">
        <title>Genome sequence of Streptomyces gilvigriseus MUSC 26.</title>
        <authorList>
            <person name="Lee L.-H."/>
            <person name="Ser H.-L."/>
        </authorList>
    </citation>
    <scope>NUCLEOTIDE SEQUENCE [LARGE SCALE GENOMIC DNA]</scope>
    <source>
        <strain evidence="10 11">MUSC 26</strain>
    </source>
</reference>
<evidence type="ECO:0000256" key="3">
    <source>
        <dbReference type="ARBA" id="ARBA00022475"/>
    </source>
</evidence>
<feature type="transmembrane region" description="Helical" evidence="8">
    <location>
        <begin position="175"/>
        <end position="194"/>
    </location>
</feature>
<dbReference type="AlphaFoldDB" id="A0A1J7C539"/>
<organism evidence="10 11">
    <name type="scientific">Mangrovactinospora gilvigrisea</name>
    <dbReference type="NCBI Taxonomy" id="1428644"/>
    <lineage>
        <taxon>Bacteria</taxon>
        <taxon>Bacillati</taxon>
        <taxon>Actinomycetota</taxon>
        <taxon>Actinomycetes</taxon>
        <taxon>Kitasatosporales</taxon>
        <taxon>Streptomycetaceae</taxon>
        <taxon>Mangrovactinospora</taxon>
    </lineage>
</organism>
<dbReference type="OrthoDB" id="3285241at2"/>
<protein>
    <recommendedName>
        <fullName evidence="9">Major facilitator superfamily (MFS) profile domain-containing protein</fullName>
    </recommendedName>
</protein>
<feature type="compositionally biased region" description="Low complexity" evidence="7">
    <location>
        <begin position="426"/>
        <end position="437"/>
    </location>
</feature>
<dbReference type="InterPro" id="IPR011701">
    <property type="entry name" value="MFS"/>
</dbReference>
<keyword evidence="2" id="KW-0813">Transport</keyword>
<feature type="transmembrane region" description="Helical" evidence="8">
    <location>
        <begin position="87"/>
        <end position="106"/>
    </location>
</feature>
<comment type="caution">
    <text evidence="10">The sequence shown here is derived from an EMBL/GenBank/DDBJ whole genome shotgun (WGS) entry which is preliminary data.</text>
</comment>
<evidence type="ECO:0000256" key="2">
    <source>
        <dbReference type="ARBA" id="ARBA00022448"/>
    </source>
</evidence>
<evidence type="ECO:0000256" key="7">
    <source>
        <dbReference type="SAM" id="MobiDB-lite"/>
    </source>
</evidence>
<evidence type="ECO:0000259" key="9">
    <source>
        <dbReference type="PROSITE" id="PS50850"/>
    </source>
</evidence>
<dbReference type="GO" id="GO:0005886">
    <property type="term" value="C:plasma membrane"/>
    <property type="evidence" value="ECO:0007669"/>
    <property type="project" value="UniProtKB-SubCell"/>
</dbReference>
<dbReference type="PANTHER" id="PTHR23517">
    <property type="entry name" value="RESISTANCE PROTEIN MDTM, PUTATIVE-RELATED-RELATED"/>
    <property type="match status" value="1"/>
</dbReference>
<keyword evidence="11" id="KW-1185">Reference proteome</keyword>
<dbReference type="CDD" id="cd17325">
    <property type="entry name" value="MFS_MdtG_SLC18_like"/>
    <property type="match status" value="1"/>
</dbReference>
<dbReference type="EMBL" id="MLCF01000081">
    <property type="protein sequence ID" value="OIV36672.1"/>
    <property type="molecule type" value="Genomic_DNA"/>
</dbReference>
<comment type="subcellular location">
    <subcellularLocation>
        <location evidence="1">Cell membrane</location>
        <topology evidence="1">Multi-pass membrane protein</topology>
    </subcellularLocation>
</comment>
<gene>
    <name evidence="10" type="ORF">BIV57_14980</name>
</gene>
<feature type="compositionally biased region" description="Low complexity" evidence="7">
    <location>
        <begin position="408"/>
        <end position="418"/>
    </location>
</feature>
<dbReference type="RefSeq" id="WP_071657360.1">
    <property type="nucleotide sequence ID" value="NZ_MLCF01000081.1"/>
</dbReference>
<feature type="transmembrane region" description="Helical" evidence="8">
    <location>
        <begin position="225"/>
        <end position="246"/>
    </location>
</feature>
<dbReference type="GO" id="GO:0022857">
    <property type="term" value="F:transmembrane transporter activity"/>
    <property type="evidence" value="ECO:0007669"/>
    <property type="project" value="InterPro"/>
</dbReference>
<evidence type="ECO:0000256" key="5">
    <source>
        <dbReference type="ARBA" id="ARBA00022989"/>
    </source>
</evidence>
<feature type="region of interest" description="Disordered" evidence="7">
    <location>
        <begin position="407"/>
        <end position="437"/>
    </location>
</feature>
<feature type="transmembrane region" description="Helical" evidence="8">
    <location>
        <begin position="25"/>
        <end position="47"/>
    </location>
</feature>
<evidence type="ECO:0000256" key="4">
    <source>
        <dbReference type="ARBA" id="ARBA00022692"/>
    </source>
</evidence>
<accession>A0A1J7C539</accession>
<feature type="transmembrane region" description="Helical" evidence="8">
    <location>
        <begin position="112"/>
        <end position="133"/>
    </location>
</feature>
<dbReference type="PANTHER" id="PTHR23517:SF2">
    <property type="entry name" value="MULTIDRUG RESISTANCE PROTEIN MDTH"/>
    <property type="match status" value="1"/>
</dbReference>
<evidence type="ECO:0000256" key="1">
    <source>
        <dbReference type="ARBA" id="ARBA00004651"/>
    </source>
</evidence>
<keyword evidence="6 8" id="KW-0472">Membrane</keyword>
<dbReference type="SUPFAM" id="SSF103473">
    <property type="entry name" value="MFS general substrate transporter"/>
    <property type="match status" value="1"/>
</dbReference>
<feature type="transmembrane region" description="Helical" evidence="8">
    <location>
        <begin position="377"/>
        <end position="399"/>
    </location>
</feature>
<feature type="transmembrane region" description="Helical" evidence="8">
    <location>
        <begin position="145"/>
        <end position="169"/>
    </location>
</feature>
<dbReference type="InterPro" id="IPR050171">
    <property type="entry name" value="MFS_Transporters"/>
</dbReference>
<evidence type="ECO:0000256" key="8">
    <source>
        <dbReference type="SAM" id="Phobius"/>
    </source>
</evidence>
<name>A0A1J7C539_9ACTN</name>
<keyword evidence="5 8" id="KW-1133">Transmembrane helix</keyword>
<evidence type="ECO:0000313" key="11">
    <source>
        <dbReference type="Proteomes" id="UP000243342"/>
    </source>
</evidence>
<evidence type="ECO:0000313" key="10">
    <source>
        <dbReference type="EMBL" id="OIV36672.1"/>
    </source>
</evidence>
<feature type="transmembrane region" description="Helical" evidence="8">
    <location>
        <begin position="289"/>
        <end position="309"/>
    </location>
</feature>
<dbReference type="Gene3D" id="1.20.1250.20">
    <property type="entry name" value="MFS general substrate transporter like domains"/>
    <property type="match status" value="2"/>
</dbReference>
<feature type="domain" description="Major facilitator superfamily (MFS) profile" evidence="9">
    <location>
        <begin position="21"/>
        <end position="403"/>
    </location>
</feature>
<dbReference type="InterPro" id="IPR020846">
    <property type="entry name" value="MFS_dom"/>
</dbReference>